<proteinExistence type="predicted"/>
<accession>A0ACC2RJ04</accession>
<organism evidence="1 2">
    <name type="scientific">Entomophthora muscae</name>
    <dbReference type="NCBI Taxonomy" id="34485"/>
    <lineage>
        <taxon>Eukaryota</taxon>
        <taxon>Fungi</taxon>
        <taxon>Fungi incertae sedis</taxon>
        <taxon>Zoopagomycota</taxon>
        <taxon>Entomophthoromycotina</taxon>
        <taxon>Entomophthoromycetes</taxon>
        <taxon>Entomophthorales</taxon>
        <taxon>Entomophthoraceae</taxon>
        <taxon>Entomophthora</taxon>
    </lineage>
</organism>
<evidence type="ECO:0000313" key="1">
    <source>
        <dbReference type="EMBL" id="KAJ9050073.1"/>
    </source>
</evidence>
<gene>
    <name evidence="1" type="ORF">DSO57_1017909</name>
</gene>
<evidence type="ECO:0000313" key="2">
    <source>
        <dbReference type="Proteomes" id="UP001165960"/>
    </source>
</evidence>
<dbReference type="EMBL" id="QTSX02007176">
    <property type="protein sequence ID" value="KAJ9050073.1"/>
    <property type="molecule type" value="Genomic_DNA"/>
</dbReference>
<reference evidence="1" key="1">
    <citation type="submission" date="2022-04" db="EMBL/GenBank/DDBJ databases">
        <title>Genome of the entomopathogenic fungus Entomophthora muscae.</title>
        <authorList>
            <person name="Elya C."/>
            <person name="Lovett B.R."/>
            <person name="Lee E."/>
            <person name="Macias A.M."/>
            <person name="Hajek A.E."/>
            <person name="De Bivort B.L."/>
            <person name="Kasson M.T."/>
            <person name="De Fine Licht H.H."/>
            <person name="Stajich J.E."/>
        </authorList>
    </citation>
    <scope>NUCLEOTIDE SEQUENCE</scope>
    <source>
        <strain evidence="1">Berkeley</strain>
    </source>
</reference>
<keyword evidence="2" id="KW-1185">Reference proteome</keyword>
<protein>
    <submittedName>
        <fullName evidence="1">Uncharacterized protein</fullName>
    </submittedName>
</protein>
<dbReference type="Proteomes" id="UP001165960">
    <property type="component" value="Unassembled WGS sequence"/>
</dbReference>
<name>A0ACC2RJ04_9FUNG</name>
<comment type="caution">
    <text evidence="1">The sequence shown here is derived from an EMBL/GenBank/DDBJ whole genome shotgun (WGS) entry which is preliminary data.</text>
</comment>
<sequence>MLASSKSLNRALNGAEYSPRSRIDTAKSIDYWKHSSSKRPTTVVITGQSRNCTVCETPVYPVEQMLVDSHSLHPNCFRCRHCNQLLSLSNNEKVEGSFFCKAHYRLYSSGNDSIRTNPLLANARYSSALSSPIEARSALGRSISGKKAAYESLVNAGNGAQLERSKTESHSAGGSLLQLRSCSRRGRLERPKSMGTITGSFQPCDGPTEKPKETPVIMPGDFPVSKIVQDRLRLYERLDENTSASPAKTTGLDRSLLNGAAPGFILESAPTSRTNTFPTFSPAQGASDPSFAAAHRTNIRSRIRSYQGQGKPETEQATFDSSLAEPSGDSEDEVGEVKSPGKLTRTFKGVMDALISSWPAEQYRNRGTGKLSAP</sequence>